<dbReference type="Proteomes" id="UP000326396">
    <property type="component" value="Linkage Group LG17"/>
</dbReference>
<gene>
    <name evidence="2" type="ORF">E3N88_17057</name>
</gene>
<dbReference type="Pfam" id="PF07727">
    <property type="entry name" value="RVT_2"/>
    <property type="match status" value="1"/>
</dbReference>
<proteinExistence type="predicted"/>
<feature type="domain" description="Reverse transcriptase Ty1/copia-type" evidence="1">
    <location>
        <begin position="51"/>
        <end position="132"/>
    </location>
</feature>
<evidence type="ECO:0000313" key="3">
    <source>
        <dbReference type="Proteomes" id="UP000326396"/>
    </source>
</evidence>
<comment type="caution">
    <text evidence="2">The sequence shown here is derived from an EMBL/GenBank/DDBJ whole genome shotgun (WGS) entry which is preliminary data.</text>
</comment>
<dbReference type="EMBL" id="SZYD01000009">
    <property type="protein sequence ID" value="KAD5317111.1"/>
    <property type="molecule type" value="Genomic_DNA"/>
</dbReference>
<dbReference type="OrthoDB" id="1002259at2759"/>
<accession>A0A5N6NQV6</accession>
<dbReference type="InterPro" id="IPR013103">
    <property type="entry name" value="RVT_2"/>
</dbReference>
<name>A0A5N6NQV6_9ASTR</name>
<dbReference type="PANTHER" id="PTHR11439">
    <property type="entry name" value="GAG-POL-RELATED RETROTRANSPOSON"/>
    <property type="match status" value="1"/>
</dbReference>
<dbReference type="AlphaFoldDB" id="A0A5N6NQV6"/>
<reference evidence="2 3" key="1">
    <citation type="submission" date="2019-05" db="EMBL/GenBank/DDBJ databases">
        <title>Mikania micrantha, genome provides insights into the molecular mechanism of rapid growth.</title>
        <authorList>
            <person name="Liu B."/>
        </authorList>
    </citation>
    <scope>NUCLEOTIDE SEQUENCE [LARGE SCALE GENOMIC DNA]</scope>
    <source>
        <strain evidence="2">NLD-2019</strain>
        <tissue evidence="2">Leaf</tissue>
    </source>
</reference>
<protein>
    <recommendedName>
        <fullName evidence="1">Reverse transcriptase Ty1/copia-type domain-containing protein</fullName>
    </recommendedName>
</protein>
<evidence type="ECO:0000313" key="2">
    <source>
        <dbReference type="EMBL" id="KAD5317111.1"/>
    </source>
</evidence>
<evidence type="ECO:0000259" key="1">
    <source>
        <dbReference type="Pfam" id="PF07727"/>
    </source>
</evidence>
<keyword evidence="3" id="KW-1185">Reference proteome</keyword>
<organism evidence="2 3">
    <name type="scientific">Mikania micrantha</name>
    <name type="common">bitter vine</name>
    <dbReference type="NCBI Taxonomy" id="192012"/>
    <lineage>
        <taxon>Eukaryota</taxon>
        <taxon>Viridiplantae</taxon>
        <taxon>Streptophyta</taxon>
        <taxon>Embryophyta</taxon>
        <taxon>Tracheophyta</taxon>
        <taxon>Spermatophyta</taxon>
        <taxon>Magnoliopsida</taxon>
        <taxon>eudicotyledons</taxon>
        <taxon>Gunneridae</taxon>
        <taxon>Pentapetalae</taxon>
        <taxon>asterids</taxon>
        <taxon>campanulids</taxon>
        <taxon>Asterales</taxon>
        <taxon>Asteraceae</taxon>
        <taxon>Asteroideae</taxon>
        <taxon>Heliantheae alliance</taxon>
        <taxon>Eupatorieae</taxon>
        <taxon>Mikania</taxon>
    </lineage>
</organism>
<sequence>MASVSCRRSFFLAPVQSFSGDSVFFPFSHRSSLPAAVFFTPVLRRRSFSSQSPRQWYKRFYEYVASHGFSRSSYDSCVYFKKYGNGEYIYLLLYVDDMLLTCRDKKRVLNNYGMDKCKVVKTQIATHFKVSDDNCPVNYEEKTYMEKMLYANVVGSLMKAHWEVVKWILRYLAGSRYVGLLFKDNDSCTVVGYADTDYAKDIDKGRLITKYAFLGLGNVVSWKAQLQHIVKIVKCSAVIKYLLSDSSGLFGAR</sequence>
<dbReference type="PANTHER" id="PTHR11439:SF491">
    <property type="entry name" value="INTEGRASE CATALYTIC DOMAIN-CONTAINING PROTEIN"/>
    <property type="match status" value="1"/>
</dbReference>